<gene>
    <name evidence="1" type="ORF">MLD38_040196</name>
</gene>
<name>A0ACB9L4H6_9MYRT</name>
<keyword evidence="2" id="KW-1185">Reference proteome</keyword>
<protein>
    <submittedName>
        <fullName evidence="1">Uncharacterized protein</fullName>
    </submittedName>
</protein>
<comment type="caution">
    <text evidence="1">The sequence shown here is derived from an EMBL/GenBank/DDBJ whole genome shotgun (WGS) entry which is preliminary data.</text>
</comment>
<evidence type="ECO:0000313" key="2">
    <source>
        <dbReference type="Proteomes" id="UP001057402"/>
    </source>
</evidence>
<sequence length="281" mass="31305">MSRLCGKNRLHLLLNLHLINPSHPPYRAGGVSPGYCGSSSYGGKLAVHRPFRMLECGFGSMSFNRLGELPRRSCTLGNYGPVVVAESRGYATRVAPTDKSSRKMLWYLSALVVAMVGSSYAAVPLYRRFCQATGYGGTVQRRESVEEKIARHAKDGTVTSREVTVQFNADVADGMPWKFTPTQREVRVKPGESALAFYTAENKSSTPITGVSTYNVTPMKAAVYFNKIQCFCFEEQRLLPGEQIDMPVFFYIDPEFETDPRMDGINNIILSYTFFKVQAAE</sequence>
<reference evidence="2" key="1">
    <citation type="journal article" date="2023" name="Front. Plant Sci.">
        <title>Chromosomal-level genome assembly of Melastoma candidum provides insights into trichome evolution.</title>
        <authorList>
            <person name="Zhong Y."/>
            <person name="Wu W."/>
            <person name="Sun C."/>
            <person name="Zou P."/>
            <person name="Liu Y."/>
            <person name="Dai S."/>
            <person name="Zhou R."/>
        </authorList>
    </citation>
    <scope>NUCLEOTIDE SEQUENCE [LARGE SCALE GENOMIC DNA]</scope>
</reference>
<dbReference type="Proteomes" id="UP001057402">
    <property type="component" value="Chromosome 12"/>
</dbReference>
<evidence type="ECO:0000313" key="1">
    <source>
        <dbReference type="EMBL" id="KAI4304721.1"/>
    </source>
</evidence>
<accession>A0ACB9L4H6</accession>
<dbReference type="EMBL" id="CM042891">
    <property type="protein sequence ID" value="KAI4304721.1"/>
    <property type="molecule type" value="Genomic_DNA"/>
</dbReference>
<proteinExistence type="predicted"/>
<organism evidence="1 2">
    <name type="scientific">Melastoma candidum</name>
    <dbReference type="NCBI Taxonomy" id="119954"/>
    <lineage>
        <taxon>Eukaryota</taxon>
        <taxon>Viridiplantae</taxon>
        <taxon>Streptophyta</taxon>
        <taxon>Embryophyta</taxon>
        <taxon>Tracheophyta</taxon>
        <taxon>Spermatophyta</taxon>
        <taxon>Magnoliopsida</taxon>
        <taxon>eudicotyledons</taxon>
        <taxon>Gunneridae</taxon>
        <taxon>Pentapetalae</taxon>
        <taxon>rosids</taxon>
        <taxon>malvids</taxon>
        <taxon>Myrtales</taxon>
        <taxon>Melastomataceae</taxon>
        <taxon>Melastomatoideae</taxon>
        <taxon>Melastomateae</taxon>
        <taxon>Melastoma</taxon>
    </lineage>
</organism>